<organism evidence="1 2">
    <name type="scientific">Pseudarthrobacter siccitolerans</name>
    <dbReference type="NCBI Taxonomy" id="861266"/>
    <lineage>
        <taxon>Bacteria</taxon>
        <taxon>Bacillati</taxon>
        <taxon>Actinomycetota</taxon>
        <taxon>Actinomycetes</taxon>
        <taxon>Micrococcales</taxon>
        <taxon>Micrococcaceae</taxon>
        <taxon>Pseudarthrobacter</taxon>
    </lineage>
</organism>
<dbReference type="RefSeq" id="WP_306634924.1">
    <property type="nucleotide sequence ID" value="NZ_JAUSXB010000001.1"/>
</dbReference>
<dbReference type="EMBL" id="JAUSXB010000001">
    <property type="protein sequence ID" value="MDQ0673791.1"/>
    <property type="molecule type" value="Genomic_DNA"/>
</dbReference>
<dbReference type="InterPro" id="IPR021246">
    <property type="entry name" value="DUF2797"/>
</dbReference>
<protein>
    <recommendedName>
        <fullName evidence="3">DUF2797 domain-containing protein</fullName>
    </recommendedName>
</protein>
<evidence type="ECO:0008006" key="3">
    <source>
        <dbReference type="Google" id="ProtNLM"/>
    </source>
</evidence>
<name>A0ABU0PKK7_9MICC</name>
<evidence type="ECO:0000313" key="2">
    <source>
        <dbReference type="Proteomes" id="UP001236806"/>
    </source>
</evidence>
<comment type="caution">
    <text evidence="1">The sequence shown here is derived from an EMBL/GenBank/DDBJ whole genome shotgun (WGS) entry which is preliminary data.</text>
</comment>
<sequence>MTDTPYLVHGVFWPAPPEAPGAPGAAPVLRLQAPHGTFTETALDDGTRLGFRLAAEGKSCLGHHRVHGPAHRDHILCKGRSPAARGHQCERCFVADDFRLMHDFHRGGGVPPGLRSYLMQPHWLYVATFASGASKVGTASGLRKWQRLAEQGAVAASYIAHAADGRVVRVLEDLVTRDGGLPQQVRSAAKAAALAAPAPANLLSSRNMALAEEARQILSSADEDGFEVVRETWSRPPLAGRLCSGTARHTYPHALDSGAHGFTIRSVCGSFVLAALDDTDLEFVLDLGRLKGRTIELGEHRSDVPAVQEALF</sequence>
<gene>
    <name evidence="1" type="ORF">QFZ36_001352</name>
</gene>
<accession>A0ABU0PKK7</accession>
<evidence type="ECO:0000313" key="1">
    <source>
        <dbReference type="EMBL" id="MDQ0673791.1"/>
    </source>
</evidence>
<dbReference type="Pfam" id="PF10977">
    <property type="entry name" value="DUF2797"/>
    <property type="match status" value="1"/>
</dbReference>
<reference evidence="1 2" key="1">
    <citation type="submission" date="2023-07" db="EMBL/GenBank/DDBJ databases">
        <title>Comparative genomics of wheat-associated soil bacteria to identify genetic determinants of phenazine resistance.</title>
        <authorList>
            <person name="Mouncey N."/>
        </authorList>
    </citation>
    <scope>NUCLEOTIDE SEQUENCE [LARGE SCALE GENOMIC DNA]</scope>
    <source>
        <strain evidence="1 2">W1I3</strain>
    </source>
</reference>
<proteinExistence type="predicted"/>
<keyword evidence="2" id="KW-1185">Reference proteome</keyword>
<dbReference type="Proteomes" id="UP001236806">
    <property type="component" value="Unassembled WGS sequence"/>
</dbReference>